<dbReference type="SUPFAM" id="SSF46785">
    <property type="entry name" value="Winged helix' DNA-binding domain"/>
    <property type="match status" value="1"/>
</dbReference>
<evidence type="ECO:0000256" key="2">
    <source>
        <dbReference type="ARBA" id="ARBA00023125"/>
    </source>
</evidence>
<evidence type="ECO:0000256" key="3">
    <source>
        <dbReference type="ARBA" id="ARBA00023163"/>
    </source>
</evidence>
<dbReference type="GO" id="GO:0003677">
    <property type="term" value="F:DNA binding"/>
    <property type="evidence" value="ECO:0007669"/>
    <property type="project" value="UniProtKB-KW"/>
</dbReference>
<dbReference type="Gene3D" id="1.10.10.10">
    <property type="entry name" value="Winged helix-like DNA-binding domain superfamily/Winged helix DNA-binding domain"/>
    <property type="match status" value="1"/>
</dbReference>
<proteinExistence type="predicted"/>
<evidence type="ECO:0000259" key="4">
    <source>
        <dbReference type="PROSITE" id="PS50949"/>
    </source>
</evidence>
<sequence>MAKSKWKEIYQVLKQRIVTGEYQAGQEFPTNFELMKEFEVHAATIQNSVNALIRDGYIASAGSTNIRRTVCDLNTFPVRRGGFRDEHSKGTKEVLQMEIIQDASLLPENESQLKPPVLYYYTRQWKDDQVVAISESFIPQCIPLDKLKEELQAPEARLYETMKSFGQKPNVCVETLVAATPTSDEQEKLQLDEPTPVVRITRKVYDHKNKLLEYCKLTDRADCYQYTYRVPFE</sequence>
<dbReference type="Gene3D" id="3.40.1410.10">
    <property type="entry name" value="Chorismate lyase-like"/>
    <property type="match status" value="1"/>
</dbReference>
<evidence type="ECO:0000256" key="1">
    <source>
        <dbReference type="ARBA" id="ARBA00023015"/>
    </source>
</evidence>
<dbReference type="SUPFAM" id="SSF64288">
    <property type="entry name" value="Chorismate lyase-like"/>
    <property type="match status" value="1"/>
</dbReference>
<organism evidence="5 6">
    <name type="scientific">Hazenella coriacea</name>
    <dbReference type="NCBI Taxonomy" id="1179467"/>
    <lineage>
        <taxon>Bacteria</taxon>
        <taxon>Bacillati</taxon>
        <taxon>Bacillota</taxon>
        <taxon>Bacilli</taxon>
        <taxon>Bacillales</taxon>
        <taxon>Thermoactinomycetaceae</taxon>
        <taxon>Hazenella</taxon>
    </lineage>
</organism>
<accession>A0A4R3L3I9</accession>
<dbReference type="Proteomes" id="UP000294937">
    <property type="component" value="Unassembled WGS sequence"/>
</dbReference>
<evidence type="ECO:0000313" key="6">
    <source>
        <dbReference type="Proteomes" id="UP000294937"/>
    </source>
</evidence>
<dbReference type="SMART" id="SM00866">
    <property type="entry name" value="UTRA"/>
    <property type="match status" value="1"/>
</dbReference>
<keyword evidence="2" id="KW-0238">DNA-binding</keyword>
<keyword evidence="3" id="KW-0804">Transcription</keyword>
<keyword evidence="6" id="KW-1185">Reference proteome</keyword>
<dbReference type="RefSeq" id="WP_131925848.1">
    <property type="nucleotide sequence ID" value="NZ_SMAG01000007.1"/>
</dbReference>
<dbReference type="AlphaFoldDB" id="A0A4R3L3I9"/>
<dbReference type="GO" id="GO:0003700">
    <property type="term" value="F:DNA-binding transcription factor activity"/>
    <property type="evidence" value="ECO:0007669"/>
    <property type="project" value="InterPro"/>
</dbReference>
<gene>
    <name evidence="5" type="ORF">EDD58_107136</name>
</gene>
<dbReference type="PANTHER" id="PTHR44846:SF1">
    <property type="entry name" value="MANNOSYL-D-GLYCERATE TRANSPORT_METABOLISM SYSTEM REPRESSOR MNGR-RELATED"/>
    <property type="match status" value="1"/>
</dbReference>
<evidence type="ECO:0000313" key="5">
    <source>
        <dbReference type="EMBL" id="TCS93488.1"/>
    </source>
</evidence>
<dbReference type="PANTHER" id="PTHR44846">
    <property type="entry name" value="MANNOSYL-D-GLYCERATE TRANSPORT/METABOLISM SYSTEM REPRESSOR MNGR-RELATED"/>
    <property type="match status" value="1"/>
</dbReference>
<dbReference type="InterPro" id="IPR036390">
    <property type="entry name" value="WH_DNA-bd_sf"/>
</dbReference>
<feature type="domain" description="HTH gntR-type" evidence="4">
    <location>
        <begin position="3"/>
        <end position="73"/>
    </location>
</feature>
<dbReference type="Pfam" id="PF00392">
    <property type="entry name" value="GntR"/>
    <property type="match status" value="1"/>
</dbReference>
<dbReference type="Pfam" id="PF07702">
    <property type="entry name" value="UTRA"/>
    <property type="match status" value="1"/>
</dbReference>
<dbReference type="InterPro" id="IPR000524">
    <property type="entry name" value="Tscrpt_reg_HTH_GntR"/>
</dbReference>
<dbReference type="OrthoDB" id="9815017at2"/>
<dbReference type="InterPro" id="IPR050679">
    <property type="entry name" value="Bact_HTH_transcr_reg"/>
</dbReference>
<dbReference type="GO" id="GO:0045892">
    <property type="term" value="P:negative regulation of DNA-templated transcription"/>
    <property type="evidence" value="ECO:0007669"/>
    <property type="project" value="TreeGrafter"/>
</dbReference>
<name>A0A4R3L3I9_9BACL</name>
<comment type="caution">
    <text evidence="5">The sequence shown here is derived from an EMBL/GenBank/DDBJ whole genome shotgun (WGS) entry which is preliminary data.</text>
</comment>
<reference evidence="5 6" key="1">
    <citation type="submission" date="2019-03" db="EMBL/GenBank/DDBJ databases">
        <title>Genomic Encyclopedia of Type Strains, Phase IV (KMG-IV): sequencing the most valuable type-strain genomes for metagenomic binning, comparative biology and taxonomic classification.</title>
        <authorList>
            <person name="Goeker M."/>
        </authorList>
    </citation>
    <scope>NUCLEOTIDE SEQUENCE [LARGE SCALE GENOMIC DNA]</scope>
    <source>
        <strain evidence="5 6">DSM 45707</strain>
    </source>
</reference>
<keyword evidence="1" id="KW-0805">Transcription regulation</keyword>
<dbReference type="PROSITE" id="PS50949">
    <property type="entry name" value="HTH_GNTR"/>
    <property type="match status" value="1"/>
</dbReference>
<protein>
    <submittedName>
        <fullName evidence="5">GntR family transcriptional regulator</fullName>
    </submittedName>
</protein>
<dbReference type="InterPro" id="IPR036388">
    <property type="entry name" value="WH-like_DNA-bd_sf"/>
</dbReference>
<dbReference type="EMBL" id="SMAG01000007">
    <property type="protein sequence ID" value="TCS93488.1"/>
    <property type="molecule type" value="Genomic_DNA"/>
</dbReference>
<dbReference type="InterPro" id="IPR028978">
    <property type="entry name" value="Chorismate_lyase_/UTRA_dom_sf"/>
</dbReference>
<dbReference type="InterPro" id="IPR011663">
    <property type="entry name" value="UTRA"/>
</dbReference>